<dbReference type="STRING" id="512399.A8709_01880"/>
<comment type="caution">
    <text evidence="2">The sequence shown here is derived from an EMBL/GenBank/DDBJ whole genome shotgun (WGS) entry which is preliminary data.</text>
</comment>
<dbReference type="GO" id="GO:0051537">
    <property type="term" value="F:2 iron, 2 sulfur cluster binding"/>
    <property type="evidence" value="ECO:0007669"/>
    <property type="project" value="InterPro"/>
</dbReference>
<dbReference type="Pfam" id="PF11575">
    <property type="entry name" value="FhuF_C"/>
    <property type="match status" value="1"/>
</dbReference>
<reference evidence="3" key="1">
    <citation type="submission" date="2016-05" db="EMBL/GenBank/DDBJ databases">
        <title>Paenibacillus oryzae. sp. nov., isolated from the rice root.</title>
        <authorList>
            <person name="Zhang J."/>
            <person name="Zhang X."/>
        </authorList>
    </citation>
    <scope>NUCLEOTIDE SEQUENCE [LARGE SCALE GENOMIC DNA]</scope>
    <source>
        <strain evidence="3">KCTC13222</strain>
    </source>
</reference>
<evidence type="ECO:0000313" key="2">
    <source>
        <dbReference type="EMBL" id="OCT16214.1"/>
    </source>
</evidence>
<accession>A0A1C1A6N0</accession>
<gene>
    <name evidence="2" type="ORF">A8709_01880</name>
</gene>
<organism evidence="2 3">
    <name type="scientific">Paenibacillus pectinilyticus</name>
    <dbReference type="NCBI Taxonomy" id="512399"/>
    <lineage>
        <taxon>Bacteria</taxon>
        <taxon>Bacillati</taxon>
        <taxon>Bacillota</taxon>
        <taxon>Bacilli</taxon>
        <taxon>Bacillales</taxon>
        <taxon>Paenibacillaceae</taxon>
        <taxon>Paenibacillus</taxon>
    </lineage>
</organism>
<proteinExistence type="predicted"/>
<dbReference type="Proteomes" id="UP000093309">
    <property type="component" value="Unassembled WGS sequence"/>
</dbReference>
<sequence length="269" mass="31016">MPIESNVDFSLVESYFHISPKGMEHPLLHIPGRQLVDGATMLDILQQGQTLLRGKGLDISASFLGRTLFHLVATNYLFLAQYNQWLVFDLENIAFEVENHGDHAHAGYKIIHLQWKKVPTEDRDLFIELEMRALFANLIVPVMTVIAQQAKVNQAMMWNQFASRMTFVRDYVMENDPRPHVREQFAADYDALTKQFTPDVFGHKVNPFAHEPCYIDSPYQEGKQMLIRSSCCLYYRREDGQKCFNCPLLKDSQREEMRVQIKQASAAAG</sequence>
<keyword evidence="3" id="KW-1185">Reference proteome</keyword>
<evidence type="ECO:0000313" key="3">
    <source>
        <dbReference type="Proteomes" id="UP000093309"/>
    </source>
</evidence>
<evidence type="ECO:0000259" key="1">
    <source>
        <dbReference type="Pfam" id="PF11575"/>
    </source>
</evidence>
<feature type="domain" description="Ferric siderophore reductase C-terminal" evidence="1">
    <location>
        <begin position="228"/>
        <end position="248"/>
    </location>
</feature>
<protein>
    <recommendedName>
        <fullName evidence="1">Ferric siderophore reductase C-terminal domain-containing protein</fullName>
    </recommendedName>
</protein>
<name>A0A1C1A6N0_9BACL</name>
<dbReference type="AlphaFoldDB" id="A0A1C1A6N0"/>
<dbReference type="InterPro" id="IPR024726">
    <property type="entry name" value="FhuF_C"/>
</dbReference>
<dbReference type="EMBL" id="LYPC01000011">
    <property type="protein sequence ID" value="OCT16214.1"/>
    <property type="molecule type" value="Genomic_DNA"/>
</dbReference>